<dbReference type="PROSITE" id="PS51192">
    <property type="entry name" value="HELICASE_ATP_BIND_1"/>
    <property type="match status" value="1"/>
</dbReference>
<reference evidence="5 6" key="1">
    <citation type="submission" date="2020-07" db="EMBL/GenBank/DDBJ databases">
        <title>Bradyrhizobium diversity isolated from nodules of indigenous legumes of Western Australia.</title>
        <authorList>
            <person name="Klepa M.S."/>
        </authorList>
    </citation>
    <scope>NUCLEOTIDE SEQUENCE [LARGE SCALE GENOMIC DNA]</scope>
    <source>
        <strain evidence="5 6">CNPSo 4019</strain>
    </source>
</reference>
<organism evidence="5 6">
    <name type="scientific">Bradyrhizobium diversitatis</name>
    <dbReference type="NCBI Taxonomy" id="2755406"/>
    <lineage>
        <taxon>Bacteria</taxon>
        <taxon>Pseudomonadati</taxon>
        <taxon>Pseudomonadota</taxon>
        <taxon>Alphaproteobacteria</taxon>
        <taxon>Hyphomicrobiales</taxon>
        <taxon>Nitrobacteraceae</taxon>
        <taxon>Bradyrhizobium</taxon>
    </lineage>
</organism>
<name>A0ABS0NXK0_9BRAD</name>
<proteinExistence type="predicted"/>
<keyword evidence="2" id="KW-0067">ATP-binding</keyword>
<dbReference type="PANTHER" id="PTHR47962">
    <property type="entry name" value="ATP-DEPENDENT HELICASE LHR-RELATED-RELATED"/>
    <property type="match status" value="1"/>
</dbReference>
<evidence type="ECO:0000256" key="2">
    <source>
        <dbReference type="ARBA" id="ARBA00022840"/>
    </source>
</evidence>
<dbReference type="SMART" id="SM00490">
    <property type="entry name" value="HELICc"/>
    <property type="match status" value="1"/>
</dbReference>
<keyword evidence="1" id="KW-0547">Nucleotide-binding</keyword>
<protein>
    <submittedName>
        <fullName evidence="5">DEAD/DEAH box helicase</fullName>
    </submittedName>
</protein>
<keyword evidence="5" id="KW-0378">Hydrolase</keyword>
<dbReference type="GO" id="GO:0004386">
    <property type="term" value="F:helicase activity"/>
    <property type="evidence" value="ECO:0007669"/>
    <property type="project" value="UniProtKB-KW"/>
</dbReference>
<feature type="domain" description="Helicase ATP-binding" evidence="3">
    <location>
        <begin position="34"/>
        <end position="211"/>
    </location>
</feature>
<dbReference type="Pfam" id="PF00270">
    <property type="entry name" value="DEAD"/>
    <property type="match status" value="1"/>
</dbReference>
<sequence length="668" mass="73707">MGIANRAELARMMPDAFPIFFSGRQPYAAQALVMPEIVKGKNVLFAAPTASGKTEAAVAPLFQRHLSFRRRRLSTVYVAPTKALVNDLYERLVHYLSRDPGSIARYTGDRHELRSAEGAFCVLATPEALDSLQLRSPDMLDGVRSVIVDEIHLLHGEPRGQQLRHVISRIHRAAKPAMSDRDTFQVVGMTATLDDMNGVAQSWLGEQAIVLSHGSPREIDLVLIGPHRTDGDPNRARARSLAEWLNRSGAEKVLVFANSRNGAHVMAAHLHRELSGSRWPVHLHFGALAAVERERVEEEMRRKRYGVCVATATLEIGIDIGDIDAVVLADCPPTVNAFLQRIGRGNRRSGTCRVVAFRSREQDEHLLRAVLDCARRGELDDVHDFDRHSVRFQQVLSLCWRATRQDRPLSMAELAAEAGTEDHAPVVQDMLSTGCLVDVRGALIPCDRLMDEADMGRIHIVIAGRSASPVLDLRTGKTALHDADQTIAGGAVFHTGTLRRLMTGSDGGAYLGGPADQSESLARIRGTGPARPMSRRILWSLARQRGLDPSRWRLGRNQLLTWGGETLNTLLAALLRRSVPRGRFTASLEIISGDFNAIELSIDSIRDIAYRAENAADLPLEVTKKFGGSSQFFSELSPVLSAEERRRSVPWRSFYEWLGCVTGIEIAG</sequence>
<comment type="caution">
    <text evidence="5">The sequence shown here is derived from an EMBL/GenBank/DDBJ whole genome shotgun (WGS) entry which is preliminary data.</text>
</comment>
<dbReference type="InterPro" id="IPR001650">
    <property type="entry name" value="Helicase_C-like"/>
</dbReference>
<gene>
    <name evidence="5" type="ORF">H1B27_05525</name>
</gene>
<evidence type="ECO:0000313" key="5">
    <source>
        <dbReference type="EMBL" id="MBH5385743.1"/>
    </source>
</evidence>
<dbReference type="Proteomes" id="UP001194539">
    <property type="component" value="Unassembled WGS sequence"/>
</dbReference>
<dbReference type="SUPFAM" id="SSF52540">
    <property type="entry name" value="P-loop containing nucleoside triphosphate hydrolases"/>
    <property type="match status" value="1"/>
</dbReference>
<feature type="domain" description="Helicase C-terminal" evidence="4">
    <location>
        <begin position="240"/>
        <end position="390"/>
    </location>
</feature>
<dbReference type="Gene3D" id="3.40.50.300">
    <property type="entry name" value="P-loop containing nucleotide triphosphate hydrolases"/>
    <property type="match status" value="2"/>
</dbReference>
<keyword evidence="5" id="KW-0347">Helicase</keyword>
<dbReference type="InterPro" id="IPR014001">
    <property type="entry name" value="Helicase_ATP-bd"/>
</dbReference>
<dbReference type="InterPro" id="IPR027417">
    <property type="entry name" value="P-loop_NTPase"/>
</dbReference>
<accession>A0ABS0NXK0</accession>
<evidence type="ECO:0000259" key="3">
    <source>
        <dbReference type="PROSITE" id="PS51192"/>
    </source>
</evidence>
<dbReference type="RefSeq" id="WP_197965297.1">
    <property type="nucleotide sequence ID" value="NZ_JACEGD010000005.1"/>
</dbReference>
<evidence type="ECO:0000259" key="4">
    <source>
        <dbReference type="PROSITE" id="PS51194"/>
    </source>
</evidence>
<evidence type="ECO:0000256" key="1">
    <source>
        <dbReference type="ARBA" id="ARBA00022741"/>
    </source>
</evidence>
<dbReference type="EMBL" id="JACEGD010000005">
    <property type="protein sequence ID" value="MBH5385743.1"/>
    <property type="molecule type" value="Genomic_DNA"/>
</dbReference>
<dbReference type="SMART" id="SM00487">
    <property type="entry name" value="DEXDc"/>
    <property type="match status" value="1"/>
</dbReference>
<dbReference type="Pfam" id="PF00271">
    <property type="entry name" value="Helicase_C"/>
    <property type="match status" value="1"/>
</dbReference>
<evidence type="ECO:0000313" key="6">
    <source>
        <dbReference type="Proteomes" id="UP001194539"/>
    </source>
</evidence>
<dbReference type="InterPro" id="IPR052511">
    <property type="entry name" value="ATP-dep_Helicase"/>
</dbReference>
<dbReference type="InterPro" id="IPR011545">
    <property type="entry name" value="DEAD/DEAH_box_helicase_dom"/>
</dbReference>
<keyword evidence="6" id="KW-1185">Reference proteome</keyword>
<dbReference type="PANTHER" id="PTHR47962:SF5">
    <property type="entry name" value="ATP-DEPENDENT HELICASE LHR-RELATED"/>
    <property type="match status" value="1"/>
</dbReference>
<dbReference type="PROSITE" id="PS51194">
    <property type="entry name" value="HELICASE_CTER"/>
    <property type="match status" value="1"/>
</dbReference>